<feature type="non-terminal residue" evidence="1">
    <location>
        <position position="53"/>
    </location>
</feature>
<accession>A0A139A0M4</accession>
<dbReference type="OrthoDB" id="2384430at2759"/>
<reference evidence="1 2" key="1">
    <citation type="journal article" date="2015" name="Genome Biol. Evol.">
        <title>Phylogenomic analyses indicate that early fungi evolved digesting cell walls of algal ancestors of land plants.</title>
        <authorList>
            <person name="Chang Y."/>
            <person name="Wang S."/>
            <person name="Sekimoto S."/>
            <person name="Aerts A.L."/>
            <person name="Choi C."/>
            <person name="Clum A."/>
            <person name="LaButti K.M."/>
            <person name="Lindquist E.A."/>
            <person name="Yee Ngan C."/>
            <person name="Ohm R.A."/>
            <person name="Salamov A.A."/>
            <person name="Grigoriev I.V."/>
            <person name="Spatafora J.W."/>
            <person name="Berbee M.L."/>
        </authorList>
    </citation>
    <scope>NUCLEOTIDE SEQUENCE [LARGE SCALE GENOMIC DNA]</scope>
    <source>
        <strain evidence="1 2">JEL478</strain>
    </source>
</reference>
<proteinExistence type="predicted"/>
<sequence>MAKTRLAGMYEDGRGGMEVNLATAANLYTEAFAEGDLTASASMERSRSRSHLN</sequence>
<organism evidence="1 2">
    <name type="scientific">Gonapodya prolifera (strain JEL478)</name>
    <name type="common">Monoblepharis prolifera</name>
    <dbReference type="NCBI Taxonomy" id="1344416"/>
    <lineage>
        <taxon>Eukaryota</taxon>
        <taxon>Fungi</taxon>
        <taxon>Fungi incertae sedis</taxon>
        <taxon>Chytridiomycota</taxon>
        <taxon>Chytridiomycota incertae sedis</taxon>
        <taxon>Monoblepharidomycetes</taxon>
        <taxon>Monoblepharidales</taxon>
        <taxon>Gonapodyaceae</taxon>
        <taxon>Gonapodya</taxon>
    </lineage>
</organism>
<evidence type="ECO:0000313" key="1">
    <source>
        <dbReference type="EMBL" id="KXS10274.1"/>
    </source>
</evidence>
<protein>
    <submittedName>
        <fullName evidence="1">Uncharacterized protein</fullName>
    </submittedName>
</protein>
<dbReference type="AlphaFoldDB" id="A0A139A0M4"/>
<keyword evidence="2" id="KW-1185">Reference proteome</keyword>
<dbReference type="EMBL" id="KQ965831">
    <property type="protein sequence ID" value="KXS10274.1"/>
    <property type="molecule type" value="Genomic_DNA"/>
</dbReference>
<dbReference type="Proteomes" id="UP000070544">
    <property type="component" value="Unassembled WGS sequence"/>
</dbReference>
<gene>
    <name evidence="1" type="ORF">M427DRAFT_62569</name>
</gene>
<evidence type="ECO:0000313" key="2">
    <source>
        <dbReference type="Proteomes" id="UP000070544"/>
    </source>
</evidence>
<name>A0A139A0M4_GONPJ</name>